<dbReference type="PANTHER" id="PTHR35908">
    <property type="entry name" value="HYPOTHETICAL FUSION PROTEIN"/>
    <property type="match status" value="1"/>
</dbReference>
<keyword evidence="3" id="KW-1185">Reference proteome</keyword>
<dbReference type="AlphaFoldDB" id="A0A066Z2R8"/>
<dbReference type="RefSeq" id="WP_035860561.1">
    <property type="nucleotide sequence ID" value="NZ_KK853997.1"/>
</dbReference>
<dbReference type="eggNOG" id="COG0346">
    <property type="taxonomic scope" value="Bacteria"/>
</dbReference>
<comment type="caution">
    <text evidence="2">The sequence shown here is derived from an EMBL/GenBank/DDBJ whole genome shotgun (WGS) entry which is preliminary data.</text>
</comment>
<dbReference type="EMBL" id="JNBY01000068">
    <property type="protein sequence ID" value="KDN86539.1"/>
    <property type="molecule type" value="Genomic_DNA"/>
</dbReference>
<dbReference type="InterPro" id="IPR041581">
    <property type="entry name" value="Glyoxalase_6"/>
</dbReference>
<dbReference type="Pfam" id="PF18029">
    <property type="entry name" value="Glyoxalase_6"/>
    <property type="match status" value="1"/>
</dbReference>
<proteinExistence type="predicted"/>
<reference evidence="2 3" key="1">
    <citation type="submission" date="2014-05" db="EMBL/GenBank/DDBJ databases">
        <title>Draft Genome Sequence of Kitasatospora cheerisanensis KCTC 2395.</title>
        <authorList>
            <person name="Nam D.H."/>
        </authorList>
    </citation>
    <scope>NUCLEOTIDE SEQUENCE [LARGE SCALE GENOMIC DNA]</scope>
    <source>
        <strain evidence="2 3">KCTC 2395</strain>
    </source>
</reference>
<feature type="domain" description="Glyoxalase-like" evidence="1">
    <location>
        <begin position="7"/>
        <end position="149"/>
    </location>
</feature>
<dbReference type="PANTHER" id="PTHR35908:SF1">
    <property type="entry name" value="CONSERVED PROTEIN"/>
    <property type="match status" value="1"/>
</dbReference>
<dbReference type="OrthoDB" id="5524593at2"/>
<dbReference type="HOGENOM" id="CLU_108054_1_1_11"/>
<dbReference type="InterPro" id="IPR029068">
    <property type="entry name" value="Glyas_Bleomycin-R_OHBP_Dase"/>
</dbReference>
<protein>
    <recommendedName>
        <fullName evidence="1">Glyoxalase-like domain-containing protein</fullName>
    </recommendedName>
</protein>
<name>A0A066Z2R8_9ACTN</name>
<gene>
    <name evidence="2" type="ORF">KCH_16350</name>
</gene>
<accession>A0A066Z2R8</accession>
<organism evidence="2 3">
    <name type="scientific">Kitasatospora cheerisanensis KCTC 2395</name>
    <dbReference type="NCBI Taxonomy" id="1348663"/>
    <lineage>
        <taxon>Bacteria</taxon>
        <taxon>Bacillati</taxon>
        <taxon>Actinomycetota</taxon>
        <taxon>Actinomycetes</taxon>
        <taxon>Kitasatosporales</taxon>
        <taxon>Streptomycetaceae</taxon>
        <taxon>Kitasatospora</taxon>
    </lineage>
</organism>
<dbReference type="SUPFAM" id="SSF54593">
    <property type="entry name" value="Glyoxalase/Bleomycin resistance protein/Dihydroxybiphenyl dioxygenase"/>
    <property type="match status" value="1"/>
</dbReference>
<evidence type="ECO:0000313" key="2">
    <source>
        <dbReference type="EMBL" id="KDN86539.1"/>
    </source>
</evidence>
<sequence>MTLAWKLVVDSADASAIAEFWGAALEYEVEDPTALIDSLLAGGRLPAAAVRELPDGRKQFRGYSAVRHPEDPYDPTSGVGKGRRILFQDVPEPKSGKNRLHLDVHSDGRLEATVARLESLGATRVKEHDQGPIGHWWVMLDPEGNEFCVA</sequence>
<evidence type="ECO:0000259" key="1">
    <source>
        <dbReference type="Pfam" id="PF18029"/>
    </source>
</evidence>
<dbReference type="Gene3D" id="3.10.180.10">
    <property type="entry name" value="2,3-Dihydroxybiphenyl 1,2-Dioxygenase, domain 1"/>
    <property type="match status" value="1"/>
</dbReference>
<dbReference type="PATRIC" id="fig|1348663.4.peg.1573"/>
<evidence type="ECO:0000313" key="3">
    <source>
        <dbReference type="Proteomes" id="UP000027178"/>
    </source>
</evidence>
<dbReference type="Proteomes" id="UP000027178">
    <property type="component" value="Unassembled WGS sequence"/>
</dbReference>